<dbReference type="Proteomes" id="UP000796880">
    <property type="component" value="Unassembled WGS sequence"/>
</dbReference>
<comment type="caution">
    <text evidence="1">The sequence shown here is derived from an EMBL/GenBank/DDBJ whole genome shotgun (WGS) entry which is preliminary data.</text>
</comment>
<protein>
    <submittedName>
        <fullName evidence="1">Uncharacterized protein</fullName>
    </submittedName>
</protein>
<dbReference type="EMBL" id="VOIH02000012">
    <property type="protein sequence ID" value="KAF3431288.1"/>
    <property type="molecule type" value="Genomic_DNA"/>
</dbReference>
<keyword evidence="2" id="KW-1185">Reference proteome</keyword>
<name>A0A8K0DLT9_9ROSA</name>
<dbReference type="AlphaFoldDB" id="A0A8K0DLT9"/>
<organism evidence="1 2">
    <name type="scientific">Rhamnella rubrinervis</name>
    <dbReference type="NCBI Taxonomy" id="2594499"/>
    <lineage>
        <taxon>Eukaryota</taxon>
        <taxon>Viridiplantae</taxon>
        <taxon>Streptophyta</taxon>
        <taxon>Embryophyta</taxon>
        <taxon>Tracheophyta</taxon>
        <taxon>Spermatophyta</taxon>
        <taxon>Magnoliopsida</taxon>
        <taxon>eudicotyledons</taxon>
        <taxon>Gunneridae</taxon>
        <taxon>Pentapetalae</taxon>
        <taxon>rosids</taxon>
        <taxon>fabids</taxon>
        <taxon>Rosales</taxon>
        <taxon>Rhamnaceae</taxon>
        <taxon>rhamnoid group</taxon>
        <taxon>Rhamneae</taxon>
        <taxon>Rhamnella</taxon>
    </lineage>
</organism>
<accession>A0A8K0DLT9</accession>
<evidence type="ECO:0000313" key="1">
    <source>
        <dbReference type="EMBL" id="KAF3431288.1"/>
    </source>
</evidence>
<reference evidence="1" key="1">
    <citation type="submission" date="2020-03" db="EMBL/GenBank/DDBJ databases">
        <title>A high-quality chromosome-level genome assembly of a woody plant with both climbing and erect habits, Rhamnella rubrinervis.</title>
        <authorList>
            <person name="Lu Z."/>
            <person name="Yang Y."/>
            <person name="Zhu X."/>
            <person name="Sun Y."/>
        </authorList>
    </citation>
    <scope>NUCLEOTIDE SEQUENCE</scope>
    <source>
        <strain evidence="1">BYM</strain>
        <tissue evidence="1">Leaf</tissue>
    </source>
</reference>
<proteinExistence type="predicted"/>
<evidence type="ECO:0000313" key="2">
    <source>
        <dbReference type="Proteomes" id="UP000796880"/>
    </source>
</evidence>
<gene>
    <name evidence="1" type="ORF">FNV43_RR26018</name>
</gene>
<sequence length="186" mass="20111">MVKIANCVFNAYYVLRRVSTGFSNLTDGLLCLVFSFSPRKHVVVTRSSVPQDTSSVLSAFSDYTDAIPTICGVPPTPFGDAHLMCPIAMTAPLTESNSDTSNEPEVPFLNIGLVLKLLATTRKGDMHITASDSAVIMEGFSPYSSRLPWLLPAVLHHYILIPAALRGKDSGQRSSKEDFAGEGRCS</sequence>